<reference evidence="2" key="1">
    <citation type="submission" date="2016-10" db="EMBL/GenBank/DDBJ databases">
        <title>Sequence of Gallionella enrichment culture.</title>
        <authorList>
            <person name="Poehlein A."/>
            <person name="Muehling M."/>
            <person name="Daniel R."/>
        </authorList>
    </citation>
    <scope>NUCLEOTIDE SEQUENCE</scope>
</reference>
<keyword evidence="1" id="KW-1133">Transmembrane helix</keyword>
<proteinExistence type="predicted"/>
<feature type="transmembrane region" description="Helical" evidence="1">
    <location>
        <begin position="48"/>
        <end position="67"/>
    </location>
</feature>
<comment type="caution">
    <text evidence="2">The sequence shown here is derived from an EMBL/GenBank/DDBJ whole genome shotgun (WGS) entry which is preliminary data.</text>
</comment>
<organism evidence="2">
    <name type="scientific">mine drainage metagenome</name>
    <dbReference type="NCBI Taxonomy" id="410659"/>
    <lineage>
        <taxon>unclassified sequences</taxon>
        <taxon>metagenomes</taxon>
        <taxon>ecological metagenomes</taxon>
    </lineage>
</organism>
<accession>A0A1J5PCQ9</accession>
<keyword evidence="1" id="KW-0472">Membrane</keyword>
<protein>
    <submittedName>
        <fullName evidence="2">Uncharacterized protein</fullName>
    </submittedName>
</protein>
<name>A0A1J5PCQ9_9ZZZZ</name>
<evidence type="ECO:0000256" key="1">
    <source>
        <dbReference type="SAM" id="Phobius"/>
    </source>
</evidence>
<feature type="transmembrane region" description="Helical" evidence="1">
    <location>
        <begin position="116"/>
        <end position="135"/>
    </location>
</feature>
<keyword evidence="1" id="KW-0812">Transmembrane</keyword>
<feature type="transmembrane region" description="Helical" evidence="1">
    <location>
        <begin position="6"/>
        <end position="28"/>
    </location>
</feature>
<evidence type="ECO:0000313" key="2">
    <source>
        <dbReference type="EMBL" id="OIQ65607.1"/>
    </source>
</evidence>
<dbReference type="AlphaFoldDB" id="A0A1J5PCQ9"/>
<dbReference type="EMBL" id="MLJW01007190">
    <property type="protein sequence ID" value="OIQ65607.1"/>
    <property type="molecule type" value="Genomic_DNA"/>
</dbReference>
<sequence length="136" mass="15290">MTPVHFTLSAACIGLANILIEWFVTGYLFHKSQALTPNTWKPESGGSYVYSIFLSVLFGALFSLFYMKIGSRYVIAHSIWSHIKLGVICFAAFSFVAEINNFIYINYNRKFAIGKIIASCLSIVAAAIIASHFYWR</sequence>
<gene>
    <name evidence="2" type="ORF">GALL_528330</name>
</gene>
<feature type="transmembrane region" description="Helical" evidence="1">
    <location>
        <begin position="79"/>
        <end position="104"/>
    </location>
</feature>